<reference evidence="2 3" key="1">
    <citation type="submission" date="2014-02" db="EMBL/GenBank/DDBJ databases">
        <title>The genome sequence of Colletotrichum nymphaeae SA-01.</title>
        <authorList>
            <person name="Baroncelli R."/>
            <person name="Thon M.R."/>
        </authorList>
    </citation>
    <scope>NUCLEOTIDE SEQUENCE [LARGE SCALE GENOMIC DNA]</scope>
    <source>
        <strain evidence="2 3">SA-01</strain>
    </source>
</reference>
<protein>
    <submittedName>
        <fullName evidence="2">Uncharacterized protein</fullName>
    </submittedName>
</protein>
<feature type="compositionally biased region" description="Low complexity" evidence="1">
    <location>
        <begin position="19"/>
        <end position="29"/>
    </location>
</feature>
<evidence type="ECO:0000313" key="2">
    <source>
        <dbReference type="EMBL" id="KXH64868.1"/>
    </source>
</evidence>
<sequence length="194" mass="22922">MALTQPSFNQHRRSRDSDQSSSGFSGSGSYFNTRSHSDDHTQRFESCCFLKFVEMNGRERLTPDDELGRLQNEVLRWSVRRQGFYLLHSWQDEKTRDFTILVNPSDHLWHLVKEEYGNTMINRSDSNDWATMIILVFKSLMINWSSYISCVHEVVHKIMLRQPTLADRSWEKRTPKAFKLLFLSREGSRLQHTC</sequence>
<dbReference type="EMBL" id="JEMN01000046">
    <property type="protein sequence ID" value="KXH64868.1"/>
    <property type="molecule type" value="Genomic_DNA"/>
</dbReference>
<name>A0A135UWT2_9PEZI</name>
<accession>A0A135UWT2</accession>
<evidence type="ECO:0000256" key="1">
    <source>
        <dbReference type="SAM" id="MobiDB-lite"/>
    </source>
</evidence>
<dbReference type="Proteomes" id="UP000070054">
    <property type="component" value="Unassembled WGS sequence"/>
</dbReference>
<comment type="caution">
    <text evidence="2">The sequence shown here is derived from an EMBL/GenBank/DDBJ whole genome shotgun (WGS) entry which is preliminary data.</text>
</comment>
<evidence type="ECO:0000313" key="3">
    <source>
        <dbReference type="Proteomes" id="UP000070054"/>
    </source>
</evidence>
<dbReference type="AlphaFoldDB" id="A0A135UWT2"/>
<keyword evidence="3" id="KW-1185">Reference proteome</keyword>
<gene>
    <name evidence="2" type="ORF">CNYM01_13999</name>
</gene>
<organism evidence="2 3">
    <name type="scientific">Colletotrichum nymphaeae SA-01</name>
    <dbReference type="NCBI Taxonomy" id="1460502"/>
    <lineage>
        <taxon>Eukaryota</taxon>
        <taxon>Fungi</taxon>
        <taxon>Dikarya</taxon>
        <taxon>Ascomycota</taxon>
        <taxon>Pezizomycotina</taxon>
        <taxon>Sordariomycetes</taxon>
        <taxon>Hypocreomycetidae</taxon>
        <taxon>Glomerellales</taxon>
        <taxon>Glomerellaceae</taxon>
        <taxon>Colletotrichum</taxon>
        <taxon>Colletotrichum acutatum species complex</taxon>
    </lineage>
</organism>
<feature type="region of interest" description="Disordered" evidence="1">
    <location>
        <begin position="1"/>
        <end position="29"/>
    </location>
</feature>
<proteinExistence type="predicted"/>